<gene>
    <name evidence="3" type="ORF">HF896_17505</name>
</gene>
<accession>A0A858ZYR6</accession>
<dbReference type="PANTHER" id="PTHR42928">
    <property type="entry name" value="TRICARBOXYLATE-BINDING PROTEIN"/>
    <property type="match status" value="1"/>
</dbReference>
<name>A0A858ZYR6_9BURK</name>
<evidence type="ECO:0000313" key="3">
    <source>
        <dbReference type="EMBL" id="QKD45299.1"/>
    </source>
</evidence>
<dbReference type="PANTHER" id="PTHR42928:SF5">
    <property type="entry name" value="BLR1237 PROTEIN"/>
    <property type="match status" value="1"/>
</dbReference>
<dbReference type="EMBL" id="CP051298">
    <property type="protein sequence ID" value="QKD45299.1"/>
    <property type="molecule type" value="Genomic_DNA"/>
</dbReference>
<dbReference type="PIRSF" id="PIRSF017082">
    <property type="entry name" value="YflP"/>
    <property type="match status" value="1"/>
</dbReference>
<dbReference type="AlphaFoldDB" id="A0A858ZYR6"/>
<evidence type="ECO:0000256" key="2">
    <source>
        <dbReference type="SAM" id="SignalP"/>
    </source>
</evidence>
<evidence type="ECO:0000256" key="1">
    <source>
        <dbReference type="ARBA" id="ARBA00006987"/>
    </source>
</evidence>
<comment type="similarity">
    <text evidence="1">Belongs to the UPF0065 (bug) family.</text>
</comment>
<dbReference type="InterPro" id="IPR042100">
    <property type="entry name" value="Bug_dom1"/>
</dbReference>
<dbReference type="Gene3D" id="3.40.190.150">
    <property type="entry name" value="Bordetella uptake gene, domain 1"/>
    <property type="match status" value="1"/>
</dbReference>
<dbReference type="Pfam" id="PF03401">
    <property type="entry name" value="TctC"/>
    <property type="match status" value="1"/>
</dbReference>
<dbReference type="Proteomes" id="UP000500755">
    <property type="component" value="Chromosome"/>
</dbReference>
<dbReference type="RefSeq" id="WP_013721537.1">
    <property type="nucleotide sequence ID" value="NZ_CP051298.1"/>
</dbReference>
<sequence>MFHSSIAKITGIALGAALVAHAAVAQDQSNTPIKIVIGFPAGGALDSMSRAMAEKLRTDLGKTVIVDNKPGAGTQIALMTVKRSPADGNTILISPAPPFVSQPLTYDKLPFDPDKDLVPVALLADTPLVATTSVNSPFSSMREYVDWIKKNPKDTGVGMVTLGGVFHFGLLQLNQQMGLNLTPVAYKGAPPMLTDEIGGVLPVGMDTVASAGELVKAGKIKYLGVPGTERSRLIPGVPTFLEQGVPGFENAASWYAAFVPAGVPKSVVSKLEKTMIDIVQDPEFAEKMVRIGLVTTGRPGAEVARLAKTQREALRPIVEKSGFRVTQ</sequence>
<dbReference type="InterPro" id="IPR005064">
    <property type="entry name" value="BUG"/>
</dbReference>
<keyword evidence="2" id="KW-0732">Signal</keyword>
<feature type="signal peptide" evidence="2">
    <location>
        <begin position="1"/>
        <end position="22"/>
    </location>
</feature>
<organism evidence="3 4">
    <name type="scientific">Alicycliphilus denitrificans</name>
    <dbReference type="NCBI Taxonomy" id="179636"/>
    <lineage>
        <taxon>Bacteria</taxon>
        <taxon>Pseudomonadati</taxon>
        <taxon>Pseudomonadota</taxon>
        <taxon>Betaproteobacteria</taxon>
        <taxon>Burkholderiales</taxon>
        <taxon>Comamonadaceae</taxon>
        <taxon>Alicycliphilus</taxon>
    </lineage>
</organism>
<protein>
    <submittedName>
        <fullName evidence="3">Tripartite tricarboxylate transporter substrate binding protein</fullName>
    </submittedName>
</protein>
<feature type="chain" id="PRO_5032961895" evidence="2">
    <location>
        <begin position="23"/>
        <end position="327"/>
    </location>
</feature>
<evidence type="ECO:0000313" key="4">
    <source>
        <dbReference type="Proteomes" id="UP000500755"/>
    </source>
</evidence>
<proteinExistence type="inferred from homology"/>
<dbReference type="OMA" id="HEYLAWV"/>
<dbReference type="Gene3D" id="3.40.190.10">
    <property type="entry name" value="Periplasmic binding protein-like II"/>
    <property type="match status" value="1"/>
</dbReference>
<reference evidence="3 4" key="1">
    <citation type="submission" date="2020-05" db="EMBL/GenBank/DDBJ databases">
        <title>Complete genome sequence of Alicycliphilus denitrificans DP3.</title>
        <authorList>
            <person name="Chen X."/>
        </authorList>
    </citation>
    <scope>NUCLEOTIDE SEQUENCE [LARGE SCALE GENOMIC DNA]</scope>
    <source>
        <strain evidence="3 4">DP3</strain>
    </source>
</reference>